<proteinExistence type="predicted"/>
<dbReference type="Proteomes" id="UP000324222">
    <property type="component" value="Unassembled WGS sequence"/>
</dbReference>
<dbReference type="EMBL" id="VSRR010034953">
    <property type="protein sequence ID" value="MPC72561.1"/>
    <property type="molecule type" value="Genomic_DNA"/>
</dbReference>
<comment type="caution">
    <text evidence="1">The sequence shown here is derived from an EMBL/GenBank/DDBJ whole genome shotgun (WGS) entry which is preliminary data.</text>
</comment>
<keyword evidence="2" id="KW-1185">Reference proteome</keyword>
<name>A0A5B7HIA9_PORTR</name>
<evidence type="ECO:0000313" key="2">
    <source>
        <dbReference type="Proteomes" id="UP000324222"/>
    </source>
</evidence>
<dbReference type="AlphaFoldDB" id="A0A5B7HIA9"/>
<evidence type="ECO:0000313" key="1">
    <source>
        <dbReference type="EMBL" id="MPC72561.1"/>
    </source>
</evidence>
<sequence>MLATTNQRFLKRFAPSLLLFSKATDMTGRDQWRIGVTSLLAHALSLRPYKDVFWSSQENINVVFADCEVVTPDVDQPWRLWHLYSGRANVSGTVMGWAG</sequence>
<accession>A0A5B7HIA9</accession>
<dbReference type="OrthoDB" id="41905at2759"/>
<organism evidence="1 2">
    <name type="scientific">Portunus trituberculatus</name>
    <name type="common">Swimming crab</name>
    <name type="synonym">Neptunus trituberculatus</name>
    <dbReference type="NCBI Taxonomy" id="210409"/>
    <lineage>
        <taxon>Eukaryota</taxon>
        <taxon>Metazoa</taxon>
        <taxon>Ecdysozoa</taxon>
        <taxon>Arthropoda</taxon>
        <taxon>Crustacea</taxon>
        <taxon>Multicrustacea</taxon>
        <taxon>Malacostraca</taxon>
        <taxon>Eumalacostraca</taxon>
        <taxon>Eucarida</taxon>
        <taxon>Decapoda</taxon>
        <taxon>Pleocyemata</taxon>
        <taxon>Brachyura</taxon>
        <taxon>Eubrachyura</taxon>
        <taxon>Portunoidea</taxon>
        <taxon>Portunidae</taxon>
        <taxon>Portuninae</taxon>
        <taxon>Portunus</taxon>
    </lineage>
</organism>
<gene>
    <name evidence="1" type="ORF">E2C01_066873</name>
</gene>
<protein>
    <submittedName>
        <fullName evidence="1">Uncharacterized protein</fullName>
    </submittedName>
</protein>
<reference evidence="1 2" key="1">
    <citation type="submission" date="2019-05" db="EMBL/GenBank/DDBJ databases">
        <title>Another draft genome of Portunus trituberculatus and its Hox gene families provides insights of decapod evolution.</title>
        <authorList>
            <person name="Jeong J.-H."/>
            <person name="Song I."/>
            <person name="Kim S."/>
            <person name="Choi T."/>
            <person name="Kim D."/>
            <person name="Ryu S."/>
            <person name="Kim W."/>
        </authorList>
    </citation>
    <scope>NUCLEOTIDE SEQUENCE [LARGE SCALE GENOMIC DNA]</scope>
    <source>
        <tissue evidence="1">Muscle</tissue>
    </source>
</reference>